<dbReference type="PANTHER" id="PTHR11913">
    <property type="entry name" value="COFILIN-RELATED"/>
    <property type="match status" value="1"/>
</dbReference>
<dbReference type="Gene3D" id="3.40.20.10">
    <property type="entry name" value="Severin"/>
    <property type="match status" value="1"/>
</dbReference>
<gene>
    <name evidence="7" type="primary">PARPA_06984.1 scaffold 25188</name>
</gene>
<dbReference type="Pfam" id="PF00241">
    <property type="entry name" value="Cofilin_ADF"/>
    <property type="match status" value="1"/>
</dbReference>
<dbReference type="AlphaFoldDB" id="A0A0B7NDC8"/>
<dbReference type="InterPro" id="IPR017904">
    <property type="entry name" value="ADF/Cofilin"/>
</dbReference>
<protein>
    <recommendedName>
        <fullName evidence="3">Cofilin</fullName>
    </recommendedName>
    <alternativeName>
        <fullName evidence="5">Actin-depolymerizing factor 1</fullName>
    </alternativeName>
</protein>
<sequence>MSSGVTVNQVCLDKYQELKIGQKYKYITFKLSDDLKEIVVDEAKEVSKDKSEEIAVDDTYNEFLSKLPENMPRFAVYDFDFEKPGEGKRNKITFYSWYAGINFTLEVPDTSTVRQKMLYASSKEALRKSLVGLAIDIQGTDSSEVSYETVLDKIERKQ</sequence>
<evidence type="ECO:0000256" key="2">
    <source>
        <dbReference type="ARBA" id="ARBA00006844"/>
    </source>
</evidence>
<name>A0A0B7NDC8_9FUNG</name>
<dbReference type="CDD" id="cd11286">
    <property type="entry name" value="ADF_cofilin_like"/>
    <property type="match status" value="1"/>
</dbReference>
<evidence type="ECO:0000313" key="8">
    <source>
        <dbReference type="Proteomes" id="UP000054107"/>
    </source>
</evidence>
<dbReference type="PROSITE" id="PS51263">
    <property type="entry name" value="ADF_H"/>
    <property type="match status" value="1"/>
</dbReference>
<dbReference type="OrthoDB" id="10249245at2759"/>
<keyword evidence="8" id="KW-1185">Reference proteome</keyword>
<dbReference type="EMBL" id="LN728848">
    <property type="protein sequence ID" value="CEP12964.1"/>
    <property type="molecule type" value="Genomic_DNA"/>
</dbReference>
<reference evidence="7 8" key="1">
    <citation type="submission" date="2014-09" db="EMBL/GenBank/DDBJ databases">
        <authorList>
            <person name="Ellenberger Sabrina"/>
        </authorList>
    </citation>
    <scope>NUCLEOTIDE SEQUENCE [LARGE SCALE GENOMIC DNA]</scope>
    <source>
        <strain evidence="7 8">CBS 412.66</strain>
    </source>
</reference>
<accession>A0A0B7NDC8</accession>
<organism evidence="7 8">
    <name type="scientific">Parasitella parasitica</name>
    <dbReference type="NCBI Taxonomy" id="35722"/>
    <lineage>
        <taxon>Eukaryota</taxon>
        <taxon>Fungi</taxon>
        <taxon>Fungi incertae sedis</taxon>
        <taxon>Mucoromycota</taxon>
        <taxon>Mucoromycotina</taxon>
        <taxon>Mucoromycetes</taxon>
        <taxon>Mucorales</taxon>
        <taxon>Mucorineae</taxon>
        <taxon>Mucoraceae</taxon>
        <taxon>Parasitella</taxon>
    </lineage>
</organism>
<dbReference type="GO" id="GO:0030042">
    <property type="term" value="P:actin filament depolymerization"/>
    <property type="evidence" value="ECO:0007669"/>
    <property type="project" value="InterPro"/>
</dbReference>
<evidence type="ECO:0000256" key="1">
    <source>
        <dbReference type="ARBA" id="ARBA00004109"/>
    </source>
</evidence>
<comment type="subcellular location">
    <subcellularLocation>
        <location evidence="1">Nucleus matrix</location>
    </subcellularLocation>
</comment>
<dbReference type="SMART" id="SM00102">
    <property type="entry name" value="ADF"/>
    <property type="match status" value="1"/>
</dbReference>
<comment type="similarity">
    <text evidence="2">Belongs to the actin-binding proteins ADF family.</text>
</comment>
<dbReference type="GO" id="GO:0016363">
    <property type="term" value="C:nuclear matrix"/>
    <property type="evidence" value="ECO:0007669"/>
    <property type="project" value="UniProtKB-SubCell"/>
</dbReference>
<evidence type="ECO:0000313" key="7">
    <source>
        <dbReference type="EMBL" id="CEP12964.1"/>
    </source>
</evidence>
<evidence type="ECO:0000259" key="6">
    <source>
        <dbReference type="PROSITE" id="PS51263"/>
    </source>
</evidence>
<dbReference type="STRING" id="35722.A0A0B7NDC8"/>
<evidence type="ECO:0000256" key="5">
    <source>
        <dbReference type="ARBA" id="ARBA00032427"/>
    </source>
</evidence>
<dbReference type="GO" id="GO:0003779">
    <property type="term" value="F:actin binding"/>
    <property type="evidence" value="ECO:0007669"/>
    <property type="project" value="UniProtKB-KW"/>
</dbReference>
<dbReference type="GO" id="GO:0015629">
    <property type="term" value="C:actin cytoskeleton"/>
    <property type="evidence" value="ECO:0007669"/>
    <property type="project" value="InterPro"/>
</dbReference>
<proteinExistence type="inferred from homology"/>
<keyword evidence="4" id="KW-0009">Actin-binding</keyword>
<dbReference type="InterPro" id="IPR029006">
    <property type="entry name" value="ADF-H/Gelsolin-like_dom_sf"/>
</dbReference>
<dbReference type="Proteomes" id="UP000054107">
    <property type="component" value="Unassembled WGS sequence"/>
</dbReference>
<evidence type="ECO:0000256" key="4">
    <source>
        <dbReference type="ARBA" id="ARBA00023203"/>
    </source>
</evidence>
<dbReference type="SUPFAM" id="SSF55753">
    <property type="entry name" value="Actin depolymerizing proteins"/>
    <property type="match status" value="1"/>
</dbReference>
<dbReference type="InterPro" id="IPR002108">
    <property type="entry name" value="ADF-H"/>
</dbReference>
<feature type="domain" description="ADF-H" evidence="6">
    <location>
        <begin position="2"/>
        <end position="155"/>
    </location>
</feature>
<evidence type="ECO:0000256" key="3">
    <source>
        <dbReference type="ARBA" id="ARBA00015630"/>
    </source>
</evidence>